<evidence type="ECO:0000313" key="3">
    <source>
        <dbReference type="Proteomes" id="UP000222366"/>
    </source>
</evidence>
<name>A0A2D0KLI9_9GAMM</name>
<proteinExistence type="predicted"/>
<feature type="compositionally biased region" description="Basic and acidic residues" evidence="1">
    <location>
        <begin position="274"/>
        <end position="307"/>
    </location>
</feature>
<dbReference type="AlphaFoldDB" id="A0A2D0KLI9"/>
<protein>
    <submittedName>
        <fullName evidence="2">Phage protein</fullName>
    </submittedName>
</protein>
<dbReference type="Pfam" id="PF05954">
    <property type="entry name" value="Phage_GPD"/>
    <property type="match status" value="1"/>
</dbReference>
<feature type="compositionally biased region" description="Basic and acidic residues" evidence="1">
    <location>
        <begin position="336"/>
        <end position="346"/>
    </location>
</feature>
<dbReference type="PANTHER" id="PTHR35862:SF3">
    <property type="entry name" value="FELS-2 PROPHAGE PROTEIN"/>
    <property type="match status" value="1"/>
</dbReference>
<dbReference type="PANTHER" id="PTHR35862">
    <property type="entry name" value="FELS-2 PROPHAGE PROTEIN"/>
    <property type="match status" value="1"/>
</dbReference>
<dbReference type="SUPFAM" id="SSF69279">
    <property type="entry name" value="Phage tail proteins"/>
    <property type="match status" value="1"/>
</dbReference>
<dbReference type="EMBL" id="NJAJ01000033">
    <property type="protein sequence ID" value="PHM64266.1"/>
    <property type="molecule type" value="Genomic_DNA"/>
</dbReference>
<evidence type="ECO:0000256" key="1">
    <source>
        <dbReference type="SAM" id="MobiDB-lite"/>
    </source>
</evidence>
<gene>
    <name evidence="2" type="ORF">Xsto_03200</name>
</gene>
<comment type="caution">
    <text evidence="2">The sequence shown here is derived from an EMBL/GenBank/DDBJ whole genome shotgun (WGS) entry which is preliminary data.</text>
</comment>
<dbReference type="InterPro" id="IPR052726">
    <property type="entry name" value="Phage_Baseplate_Hub"/>
</dbReference>
<feature type="region of interest" description="Disordered" evidence="1">
    <location>
        <begin position="253"/>
        <end position="376"/>
    </location>
</feature>
<feature type="compositionally biased region" description="Basic and acidic residues" evidence="1">
    <location>
        <begin position="253"/>
        <end position="264"/>
    </location>
</feature>
<sequence length="487" mass="54676">MIDFKQWVPNTGWIPQFDLITGKEGAPAFRLEIDNKDITGKIQSRLMSLSLTDNRGGESDQLDIELDDANGELKLPSRGNILTLELGWHGYPLTPKGKFVVDEIEHVGAPDRVTIRARSVDLRGYLNVKRELSYHQHTLETIVSTVATRNQLNFKVSDTLKNITVHIDQTNESDVSFLTRVAKQEGAIASVKNGELLFIRQGENETGSGTPIPPVKIIRNSGDNHRFTLSDRESYTGVIAQWLDTRTTAKQTVEYKRRESKSAKVEVSVQYESTKTDTTKNKPSNKEPPKKEGGSKNKDKKFPEKEKGKPKHKPGRVDLSKSGAKKHKPSYVQPARKGEKRSDKSFSVDGSFSYEEQQESVVEHEQATTEQQRSKQYLQGSSENVLTLSRIYSSKEEAGRAAEAAWKKLQRGVAQFSITLAKGRAELYPEMPVHIEGFKKEIDGTDWTIVKVTHNLNDSGFTTSLDLEVKLDEVEIKPEAKDPKINT</sequence>
<reference evidence="2 3" key="1">
    <citation type="journal article" date="2017" name="Nat. Microbiol.">
        <title>Natural product diversity associated with the nematode symbionts Photorhabdus and Xenorhabdus.</title>
        <authorList>
            <person name="Tobias N.J."/>
            <person name="Wolff H."/>
            <person name="Djahanschiri B."/>
            <person name="Grundmann F."/>
            <person name="Kronenwerth M."/>
            <person name="Shi Y.M."/>
            <person name="Simonyi S."/>
            <person name="Grun P."/>
            <person name="Shapiro-Ilan D."/>
            <person name="Pidot S.J."/>
            <person name="Stinear T.P."/>
            <person name="Ebersberger I."/>
            <person name="Bode H.B."/>
        </authorList>
    </citation>
    <scope>NUCLEOTIDE SEQUENCE [LARGE SCALE GENOMIC DNA]</scope>
    <source>
        <strain evidence="2 3">DSM 17904</strain>
    </source>
</reference>
<keyword evidence="3" id="KW-1185">Reference proteome</keyword>
<accession>A0A2D0KLI9</accession>
<dbReference type="Proteomes" id="UP000222366">
    <property type="component" value="Unassembled WGS sequence"/>
</dbReference>
<dbReference type="RefSeq" id="WP_099125660.1">
    <property type="nucleotide sequence ID" value="NZ_CAWNRH010000108.1"/>
</dbReference>
<organism evidence="2 3">
    <name type="scientific">Xenorhabdus stockiae</name>
    <dbReference type="NCBI Taxonomy" id="351614"/>
    <lineage>
        <taxon>Bacteria</taxon>
        <taxon>Pseudomonadati</taxon>
        <taxon>Pseudomonadota</taxon>
        <taxon>Gammaproteobacteria</taxon>
        <taxon>Enterobacterales</taxon>
        <taxon>Morganellaceae</taxon>
        <taxon>Xenorhabdus</taxon>
    </lineage>
</organism>
<evidence type="ECO:0000313" key="2">
    <source>
        <dbReference type="EMBL" id="PHM64266.1"/>
    </source>
</evidence>